<proteinExistence type="predicted"/>
<gene>
    <name evidence="1" type="ORF">N7456_010599</name>
</gene>
<keyword evidence="2" id="KW-1185">Reference proteome</keyword>
<dbReference type="SUPFAM" id="SSF53335">
    <property type="entry name" value="S-adenosyl-L-methionine-dependent methyltransferases"/>
    <property type="match status" value="1"/>
</dbReference>
<dbReference type="InterPro" id="IPR029063">
    <property type="entry name" value="SAM-dependent_MTases_sf"/>
</dbReference>
<dbReference type="OrthoDB" id="529367at2759"/>
<dbReference type="Gene3D" id="3.40.50.150">
    <property type="entry name" value="Vaccinia Virus protein VP39"/>
    <property type="match status" value="1"/>
</dbReference>
<dbReference type="GO" id="GO:0008168">
    <property type="term" value="F:methyltransferase activity"/>
    <property type="evidence" value="ECO:0007669"/>
    <property type="project" value="TreeGrafter"/>
</dbReference>
<reference evidence="1" key="1">
    <citation type="submission" date="2022-11" db="EMBL/GenBank/DDBJ databases">
        <authorList>
            <person name="Petersen C."/>
        </authorList>
    </citation>
    <scope>NUCLEOTIDE SEQUENCE</scope>
    <source>
        <strain evidence="1">IBT 30069</strain>
    </source>
</reference>
<evidence type="ECO:0008006" key="3">
    <source>
        <dbReference type="Google" id="ProtNLM"/>
    </source>
</evidence>
<dbReference type="Proteomes" id="UP001149165">
    <property type="component" value="Unassembled WGS sequence"/>
</dbReference>
<sequence length="318" mass="36592">MVEDIRHYEKTNIGQYGCQDDSRRNLVTKHEFESCRSPADEQQFESLEAGHAVAGVLDGERPNPLFQSPIPKDAKNILDIGTGNGLWAIDVADMRPKAKIRGVDLFPPPVSWVPPNCHLEVDDVLRAWTWTEPFDFIHMRFMLGSFSESEWDTLYKKCYNNLKPGGWIEQLELDIHVETDDNSLPKDSMAATWGDTISGCAERANRRIDTLNTMRGSIENAGFVDVRERTYKWPIGPWPRDKNMKEAGMINYQMWSSGIEGWGMWFLTKFGAPTPWSREEVIAYVAKIRSELKNSEVHSYQRARRIWARKPANDPERK</sequence>
<comment type="caution">
    <text evidence="1">The sequence shown here is derived from an EMBL/GenBank/DDBJ whole genome shotgun (WGS) entry which is preliminary data.</text>
</comment>
<dbReference type="PANTHER" id="PTHR43591:SF10">
    <property type="entry name" value="ABC TRANSMEMBRANE TYPE-1 DOMAIN-CONTAINING PROTEIN-RELATED"/>
    <property type="match status" value="1"/>
</dbReference>
<dbReference type="AlphaFoldDB" id="A0A9W9K6A8"/>
<evidence type="ECO:0000313" key="2">
    <source>
        <dbReference type="Proteomes" id="UP001149165"/>
    </source>
</evidence>
<dbReference type="CDD" id="cd02440">
    <property type="entry name" value="AdoMet_MTases"/>
    <property type="match status" value="1"/>
</dbReference>
<name>A0A9W9K6A8_9EURO</name>
<dbReference type="EMBL" id="JAPQKH010000006">
    <property type="protein sequence ID" value="KAJ5094738.1"/>
    <property type="molecule type" value="Genomic_DNA"/>
</dbReference>
<evidence type="ECO:0000313" key="1">
    <source>
        <dbReference type="EMBL" id="KAJ5094738.1"/>
    </source>
</evidence>
<reference evidence="1" key="2">
    <citation type="journal article" date="2023" name="IMA Fungus">
        <title>Comparative genomic study of the Penicillium genus elucidates a diverse pangenome and 15 lateral gene transfer events.</title>
        <authorList>
            <person name="Petersen C."/>
            <person name="Sorensen T."/>
            <person name="Nielsen M.R."/>
            <person name="Sondergaard T.E."/>
            <person name="Sorensen J.L."/>
            <person name="Fitzpatrick D.A."/>
            <person name="Frisvad J.C."/>
            <person name="Nielsen K.L."/>
        </authorList>
    </citation>
    <scope>NUCLEOTIDE SEQUENCE</scope>
    <source>
        <strain evidence="1">IBT 30069</strain>
    </source>
</reference>
<dbReference type="Pfam" id="PF13489">
    <property type="entry name" value="Methyltransf_23"/>
    <property type="match status" value="1"/>
</dbReference>
<accession>A0A9W9K6A8</accession>
<dbReference type="PANTHER" id="PTHR43591">
    <property type="entry name" value="METHYLTRANSFERASE"/>
    <property type="match status" value="1"/>
</dbReference>
<protein>
    <recommendedName>
        <fullName evidence="3">Methyltransferase domain-containing protein</fullName>
    </recommendedName>
</protein>
<organism evidence="1 2">
    <name type="scientific">Penicillium angulare</name>
    <dbReference type="NCBI Taxonomy" id="116970"/>
    <lineage>
        <taxon>Eukaryota</taxon>
        <taxon>Fungi</taxon>
        <taxon>Dikarya</taxon>
        <taxon>Ascomycota</taxon>
        <taxon>Pezizomycotina</taxon>
        <taxon>Eurotiomycetes</taxon>
        <taxon>Eurotiomycetidae</taxon>
        <taxon>Eurotiales</taxon>
        <taxon>Aspergillaceae</taxon>
        <taxon>Penicillium</taxon>
    </lineage>
</organism>